<dbReference type="RefSeq" id="WP_164355441.1">
    <property type="nucleotide sequence ID" value="NZ_JAABNT010000017.1"/>
</dbReference>
<evidence type="ECO:0000313" key="1">
    <source>
        <dbReference type="EMBL" id="NEK24514.1"/>
    </source>
</evidence>
<evidence type="ECO:0000313" key="2">
    <source>
        <dbReference type="Proteomes" id="UP000468591"/>
    </source>
</evidence>
<reference evidence="1 2" key="1">
    <citation type="submission" date="2020-01" db="EMBL/GenBank/DDBJ databases">
        <title>Sulfitobacter sediminilitoris sp. nov., isolated from a tidal flat.</title>
        <authorList>
            <person name="Park S."/>
            <person name="Yoon J.-H."/>
        </authorList>
    </citation>
    <scope>NUCLEOTIDE SEQUENCE [LARGE SCALE GENOMIC DNA]</scope>
    <source>
        <strain evidence="1 2">JBTF-M27</strain>
    </source>
</reference>
<gene>
    <name evidence="1" type="ORF">GV827_19215</name>
</gene>
<proteinExistence type="predicted"/>
<dbReference type="Proteomes" id="UP000468591">
    <property type="component" value="Unassembled WGS sequence"/>
</dbReference>
<protein>
    <submittedName>
        <fullName evidence="1">Uncharacterized protein</fullName>
    </submittedName>
</protein>
<comment type="caution">
    <text evidence="1">The sequence shown here is derived from an EMBL/GenBank/DDBJ whole genome shotgun (WGS) entry which is preliminary data.</text>
</comment>
<dbReference type="EMBL" id="JAABNT010000017">
    <property type="protein sequence ID" value="NEK24514.1"/>
    <property type="molecule type" value="Genomic_DNA"/>
</dbReference>
<dbReference type="AlphaFoldDB" id="A0A6P0CJ80"/>
<accession>A0A6P0CJ80</accession>
<keyword evidence="2" id="KW-1185">Reference proteome</keyword>
<name>A0A6P0CJ80_9RHOB</name>
<organism evidence="1 2">
    <name type="scientific">Sulfitobacter sediminilitoris</name>
    <dbReference type="NCBI Taxonomy" id="2698830"/>
    <lineage>
        <taxon>Bacteria</taxon>
        <taxon>Pseudomonadati</taxon>
        <taxon>Pseudomonadota</taxon>
        <taxon>Alphaproteobacteria</taxon>
        <taxon>Rhodobacterales</taxon>
        <taxon>Roseobacteraceae</taxon>
        <taxon>Sulfitobacter</taxon>
    </lineage>
</organism>
<sequence>MLFEIISAPDGTSPQWVRDAWIGVRFQALQAAPISVQTRAAGSGTSILSLLRAVAQGKPLIVEKHGYPAQARDLLGLLSLQNADAACWYLDNAPQMLDPKQVFILDVQCCRSIDHLSTPE</sequence>